<feature type="transmembrane region" description="Helical" evidence="1">
    <location>
        <begin position="209"/>
        <end position="241"/>
    </location>
</feature>
<dbReference type="Proteomes" id="UP000051863">
    <property type="component" value="Unassembled WGS sequence"/>
</dbReference>
<keyword evidence="1" id="KW-0472">Membrane</keyword>
<proteinExistence type="predicted"/>
<dbReference type="InterPro" id="IPR005625">
    <property type="entry name" value="PepSY-ass_TM"/>
</dbReference>
<dbReference type="EMBL" id="LDJJ01000009">
    <property type="protein sequence ID" value="KRG71276.1"/>
    <property type="molecule type" value="Genomic_DNA"/>
</dbReference>
<evidence type="ECO:0000313" key="3">
    <source>
        <dbReference type="Proteomes" id="UP000051863"/>
    </source>
</evidence>
<dbReference type="PANTHER" id="PTHR34219:SF4">
    <property type="entry name" value="PEPSY DOMAIN-CONTAINING PROTEIN"/>
    <property type="match status" value="1"/>
</dbReference>
<protein>
    <submittedName>
        <fullName evidence="2">Peptidase</fullName>
    </submittedName>
</protein>
<feature type="transmembrane region" description="Helical" evidence="1">
    <location>
        <begin position="166"/>
        <end position="188"/>
    </location>
</feature>
<sequence>MFNSFRQAMAWLHTWFGLVLGFVLMAAFFFGALSVFDREIDRWAIPATRIEPQPMPSFEKVLRPAFERMQPNKEAIDAMRPRVNGPMPEHFDKVASWSAYTTHRDPVLALYAGYQVPNAKDPEELIWAYATIDPRDGSVLPDDRLKIGSGFFFPLHYGLTLDWKNLGIWIVGFSALVMLAALISGVVMHRKLFREFFTFRPGKARLRSVLDLHNLTGVVALPFHFFFALTGLLIFAGTYYFPVGHTQLHDLHDLHERTEAQETGLPHQRAGVAAGLASVDAMVAQAQQRWQANDKAGDVGFLVLQHVGDTNGYVSVYRAGTDRIALVGDGIHFNAGNGKLIREDPAATPVARMSEFLTGLHLQHFRHWLLRWLYVLGGLAGAVCIATGFVFFVEKRKRQHAQQGSQGARIVDALAVTTVTGMVLATLGILIANRLLPDALPSRGDWERYAFWAVWALALVHAGLRGAPVARGLSNPAWREQTWAIAVLAVAAVALNWITTGDHLLRTLSQGYWPVAGIDLFLLCTAAVAMIVARKLGQRAHARQLSHSQNENAHA</sequence>
<organism evidence="2 3">
    <name type="scientific">Stenotrophomonas terrae</name>
    <dbReference type="NCBI Taxonomy" id="405446"/>
    <lineage>
        <taxon>Bacteria</taxon>
        <taxon>Pseudomonadati</taxon>
        <taxon>Pseudomonadota</taxon>
        <taxon>Gammaproteobacteria</taxon>
        <taxon>Lysobacterales</taxon>
        <taxon>Lysobacteraceae</taxon>
        <taxon>Stenotrophomonas</taxon>
    </lineage>
</organism>
<dbReference type="Pfam" id="PF03929">
    <property type="entry name" value="PepSY_TM"/>
    <property type="match status" value="1"/>
</dbReference>
<feature type="transmembrane region" description="Helical" evidence="1">
    <location>
        <begin position="372"/>
        <end position="393"/>
    </location>
</feature>
<feature type="transmembrane region" description="Helical" evidence="1">
    <location>
        <begin position="452"/>
        <end position="470"/>
    </location>
</feature>
<keyword evidence="1" id="KW-1133">Transmembrane helix</keyword>
<dbReference type="PATRIC" id="fig|405446.3.peg.3780"/>
<dbReference type="AlphaFoldDB" id="A0A0R0CMK7"/>
<dbReference type="RefSeq" id="WP_057626779.1">
    <property type="nucleotide sequence ID" value="NZ_LDJJ01000009.1"/>
</dbReference>
<feature type="transmembrane region" description="Helical" evidence="1">
    <location>
        <begin position="482"/>
        <end position="499"/>
    </location>
</feature>
<dbReference type="PANTHER" id="PTHR34219">
    <property type="entry name" value="IRON-REGULATED INNER MEMBRANE PROTEIN-RELATED"/>
    <property type="match status" value="1"/>
</dbReference>
<feature type="transmembrane region" description="Helical" evidence="1">
    <location>
        <begin position="413"/>
        <end position="432"/>
    </location>
</feature>
<reference evidence="2 3" key="1">
    <citation type="submission" date="2015-05" db="EMBL/GenBank/DDBJ databases">
        <title>Genome sequencing and analysis of members of genus Stenotrophomonas.</title>
        <authorList>
            <person name="Patil P.P."/>
            <person name="Midha S."/>
            <person name="Patil P.B."/>
        </authorList>
    </citation>
    <scope>NUCLEOTIDE SEQUENCE [LARGE SCALE GENOMIC DNA]</scope>
    <source>
        <strain evidence="2 3">DSM 18941</strain>
    </source>
</reference>
<accession>A0A0R0CMK7</accession>
<evidence type="ECO:0000256" key="1">
    <source>
        <dbReference type="SAM" id="Phobius"/>
    </source>
</evidence>
<evidence type="ECO:0000313" key="2">
    <source>
        <dbReference type="EMBL" id="KRG71276.1"/>
    </source>
</evidence>
<name>A0A0R0CMK7_9GAMM</name>
<keyword evidence="3" id="KW-1185">Reference proteome</keyword>
<comment type="caution">
    <text evidence="2">The sequence shown here is derived from an EMBL/GenBank/DDBJ whole genome shotgun (WGS) entry which is preliminary data.</text>
</comment>
<keyword evidence="1" id="KW-0812">Transmembrane</keyword>
<feature type="transmembrane region" description="Helical" evidence="1">
    <location>
        <begin position="12"/>
        <end position="36"/>
    </location>
</feature>
<gene>
    <name evidence="2" type="ORF">ABB27_03195</name>
</gene>
<feature type="transmembrane region" description="Helical" evidence="1">
    <location>
        <begin position="511"/>
        <end position="533"/>
    </location>
</feature>
<dbReference type="OrthoDB" id="9776609at2"/>